<dbReference type="Proteomes" id="UP000018130">
    <property type="component" value="Unassembled WGS sequence"/>
</dbReference>
<reference evidence="1 2" key="1">
    <citation type="submission" date="2013-01" db="EMBL/GenBank/DDBJ databases">
        <authorList>
            <person name="Bench S."/>
        </authorList>
    </citation>
    <scope>NUCLEOTIDE SEQUENCE [LARGE SCALE GENOMIC DNA]</scope>
    <source>
        <strain evidence="1 2">WH 0402</strain>
    </source>
</reference>
<proteinExistence type="predicted"/>
<name>T2JVI7_CROWT</name>
<evidence type="ECO:0000313" key="2">
    <source>
        <dbReference type="Proteomes" id="UP000018130"/>
    </source>
</evidence>
<comment type="caution">
    <text evidence="1">The sequence shown here is derived from an EMBL/GenBank/DDBJ whole genome shotgun (WGS) entry which is preliminary data.</text>
</comment>
<accession>T2JVI7</accession>
<organism evidence="1 2">
    <name type="scientific">Crocosphaera watsonii WH 0402</name>
    <dbReference type="NCBI Taxonomy" id="1284629"/>
    <lineage>
        <taxon>Bacteria</taxon>
        <taxon>Bacillati</taxon>
        <taxon>Cyanobacteriota</taxon>
        <taxon>Cyanophyceae</taxon>
        <taxon>Oscillatoriophycideae</taxon>
        <taxon>Chroococcales</taxon>
        <taxon>Aphanothecaceae</taxon>
        <taxon>Crocosphaera</taxon>
    </lineage>
</organism>
<dbReference type="AlphaFoldDB" id="T2JVI7"/>
<dbReference type="EMBL" id="CAQN01000885">
    <property type="protein sequence ID" value="CCQ69031.1"/>
    <property type="molecule type" value="Genomic_DNA"/>
</dbReference>
<protein>
    <submittedName>
        <fullName evidence="1">Uncharacterized protein</fullName>
    </submittedName>
</protein>
<reference evidence="1 2" key="2">
    <citation type="submission" date="2013-09" db="EMBL/GenBank/DDBJ databases">
        <title>Whole genome comparison of six Crocosphaera watsonii strains with differing phenotypes.</title>
        <authorList>
            <person name="Bench S.R."/>
            <person name="Heller P."/>
            <person name="Frank I."/>
            <person name="Arciniega M."/>
            <person name="Shilova I.N."/>
            <person name="Zehr J.P."/>
        </authorList>
    </citation>
    <scope>NUCLEOTIDE SEQUENCE [LARGE SCALE GENOMIC DNA]</scope>
    <source>
        <strain evidence="1 2">WH 0402</strain>
    </source>
</reference>
<sequence>MASATVSVQVVGCFLLFIDPDYETIVSRASKLPPLRVTWMHGEEEKVTSHNIFSVYV</sequence>
<gene>
    <name evidence="1" type="ORF">CWATWH0402_6451</name>
</gene>
<evidence type="ECO:0000313" key="1">
    <source>
        <dbReference type="EMBL" id="CCQ69031.1"/>
    </source>
</evidence>